<dbReference type="Proteomes" id="UP000017668">
    <property type="component" value="Unassembled WGS sequence"/>
</dbReference>
<sequence>MLFRDAFGRTKEAVAGVVDEDIDTAETIGGGFNESGKSWRTIGKIERLHREGIGIFFNELPQVGFAAGSAEYRVPGGKELLGQFTPQPTANSSYEPDFMHFRGPHICKDFSNSAQLYEGELHNTG</sequence>
<comment type="caution">
    <text evidence="1">The sequence shown here is derived from an EMBL/GenBank/DDBJ whole genome shotgun (WGS) entry which is preliminary data.</text>
</comment>
<accession>A0ABP2RPC4</accession>
<organism evidence="1 2">
    <name type="scientific">Bradyrhizobium lupini HPC(L)</name>
    <dbReference type="NCBI Taxonomy" id="1229491"/>
    <lineage>
        <taxon>Bacteria</taxon>
        <taxon>Pseudomonadati</taxon>
        <taxon>Pseudomonadota</taxon>
        <taxon>Alphaproteobacteria</taxon>
        <taxon>Hyphomicrobiales</taxon>
        <taxon>Nitrobacteraceae</taxon>
        <taxon>Bradyrhizobium</taxon>
    </lineage>
</organism>
<reference evidence="1 2" key="1">
    <citation type="journal article" date="2013" name="Genome Announc.">
        <title>Genome Sequence of Rhizobium lupini HPC(L) Isolated from Saline Desert Soil, Kutch (Gujarat).</title>
        <authorList>
            <person name="Agarwal L."/>
            <person name="Purohit H.J."/>
        </authorList>
    </citation>
    <scope>NUCLEOTIDE SEQUENCE [LARGE SCALE GENOMIC DNA]</scope>
    <source>
        <strain evidence="2">HPC(L)</strain>
    </source>
</reference>
<evidence type="ECO:0000313" key="1">
    <source>
        <dbReference type="EMBL" id="EKJ94880.1"/>
    </source>
</evidence>
<dbReference type="EMBL" id="AMQQ01000023">
    <property type="protein sequence ID" value="EKJ94880.1"/>
    <property type="molecule type" value="Genomic_DNA"/>
</dbReference>
<protein>
    <submittedName>
        <fullName evidence="1">Uncharacterized protein</fullName>
    </submittedName>
</protein>
<gene>
    <name evidence="1" type="ORF">C241_16443</name>
</gene>
<evidence type="ECO:0000313" key="2">
    <source>
        <dbReference type="Proteomes" id="UP000017668"/>
    </source>
</evidence>
<name>A0ABP2RPC4_RHILU</name>
<keyword evidence="2" id="KW-1185">Reference proteome</keyword>
<proteinExistence type="predicted"/>